<dbReference type="EMBL" id="OW150024">
    <property type="protein sequence ID" value="CAH2031410.1"/>
    <property type="molecule type" value="Genomic_DNA"/>
</dbReference>
<dbReference type="SUPFAM" id="SSF53474">
    <property type="entry name" value="alpha/beta-Hydrolases"/>
    <property type="match status" value="1"/>
</dbReference>
<feature type="chain" id="PRO_5045746241" evidence="1">
    <location>
        <begin position="21"/>
        <end position="268"/>
    </location>
</feature>
<organism evidence="3 4">
    <name type="scientific">Trichlorobacter ammonificans</name>
    <dbReference type="NCBI Taxonomy" id="2916410"/>
    <lineage>
        <taxon>Bacteria</taxon>
        <taxon>Pseudomonadati</taxon>
        <taxon>Thermodesulfobacteriota</taxon>
        <taxon>Desulfuromonadia</taxon>
        <taxon>Geobacterales</taxon>
        <taxon>Geobacteraceae</taxon>
        <taxon>Trichlorobacter</taxon>
    </lineage>
</organism>
<dbReference type="GO" id="GO:0016787">
    <property type="term" value="F:hydrolase activity"/>
    <property type="evidence" value="ECO:0007669"/>
    <property type="project" value="UniProtKB-KW"/>
</dbReference>
<name>A0ABM9DAM0_9BACT</name>
<reference evidence="3 4" key="1">
    <citation type="submission" date="2022-03" db="EMBL/GenBank/DDBJ databases">
        <authorList>
            <person name="Koch H."/>
        </authorList>
    </citation>
    <scope>NUCLEOTIDE SEQUENCE [LARGE SCALE GENOMIC DNA]</scope>
    <source>
        <strain evidence="3 4">G1</strain>
    </source>
</reference>
<keyword evidence="4" id="KW-1185">Reference proteome</keyword>
<dbReference type="Pfam" id="PF01738">
    <property type="entry name" value="DLH"/>
    <property type="match status" value="1"/>
</dbReference>
<dbReference type="PANTHER" id="PTHR22946">
    <property type="entry name" value="DIENELACTONE HYDROLASE DOMAIN-CONTAINING PROTEIN-RELATED"/>
    <property type="match status" value="1"/>
</dbReference>
<feature type="signal peptide" evidence="1">
    <location>
        <begin position="1"/>
        <end position="20"/>
    </location>
</feature>
<proteinExistence type="predicted"/>
<evidence type="ECO:0000259" key="2">
    <source>
        <dbReference type="Pfam" id="PF01738"/>
    </source>
</evidence>
<protein>
    <submittedName>
        <fullName evidence="3">Dienelactone hydrolase</fullName>
    </submittedName>
</protein>
<keyword evidence="3" id="KW-0378">Hydrolase</keyword>
<sequence>MKSRILSVLCLLALLATAEAAGANVVGRLVDYRVGETVFKGFLAEDTALKTKRPAVLVVHEWWGHDEYVRRRAVMLAELGYVALAVDMYGDGKTARYPDEAEKLAGTVLKNRQVTEERFNAALAVLKQQPLVDPARIAAVGYCFGGTVVLQMARSGSDLKGAASFHGSLATDTPALPGEVRANLLVLGGDRDTLVPPAQVQAFLDEMTLAGASFRYIAYQGAKHGFTNPESDNYARKFGLPLAYDRRADFNSWTELRKFLHEIFKKAE</sequence>
<evidence type="ECO:0000313" key="3">
    <source>
        <dbReference type="EMBL" id="CAH2031410.1"/>
    </source>
</evidence>
<dbReference type="Proteomes" id="UP001295463">
    <property type="component" value="Chromosome"/>
</dbReference>
<evidence type="ECO:0000313" key="4">
    <source>
        <dbReference type="Proteomes" id="UP001295463"/>
    </source>
</evidence>
<dbReference type="Gene3D" id="3.40.50.1820">
    <property type="entry name" value="alpha/beta hydrolase"/>
    <property type="match status" value="1"/>
</dbReference>
<dbReference type="InterPro" id="IPR029058">
    <property type="entry name" value="AB_hydrolase_fold"/>
</dbReference>
<dbReference type="InterPro" id="IPR050261">
    <property type="entry name" value="FrsA_esterase"/>
</dbReference>
<gene>
    <name evidence="3" type="ORF">GEAMG1_1580</name>
</gene>
<evidence type="ECO:0000256" key="1">
    <source>
        <dbReference type="SAM" id="SignalP"/>
    </source>
</evidence>
<keyword evidence="1" id="KW-0732">Signal</keyword>
<accession>A0ABM9DAM0</accession>
<feature type="domain" description="Dienelactone hydrolase" evidence="2">
    <location>
        <begin position="40"/>
        <end position="263"/>
    </location>
</feature>
<dbReference type="InterPro" id="IPR002925">
    <property type="entry name" value="Dienelactn_hydro"/>
</dbReference>
<dbReference type="PANTHER" id="PTHR22946:SF0">
    <property type="entry name" value="DIENELACTONE HYDROLASE DOMAIN-CONTAINING PROTEIN"/>
    <property type="match status" value="1"/>
</dbReference>
<dbReference type="RefSeq" id="WP_305732235.1">
    <property type="nucleotide sequence ID" value="NZ_OW150024.1"/>
</dbReference>